<organism evidence="1 2">
    <name type="scientific">Cryptolaemus montrouzieri</name>
    <dbReference type="NCBI Taxonomy" id="559131"/>
    <lineage>
        <taxon>Eukaryota</taxon>
        <taxon>Metazoa</taxon>
        <taxon>Ecdysozoa</taxon>
        <taxon>Arthropoda</taxon>
        <taxon>Hexapoda</taxon>
        <taxon>Insecta</taxon>
        <taxon>Pterygota</taxon>
        <taxon>Neoptera</taxon>
        <taxon>Endopterygota</taxon>
        <taxon>Coleoptera</taxon>
        <taxon>Polyphaga</taxon>
        <taxon>Cucujiformia</taxon>
        <taxon>Coccinelloidea</taxon>
        <taxon>Coccinellidae</taxon>
        <taxon>Scymninae</taxon>
        <taxon>Scymnini</taxon>
        <taxon>Cryptolaemus</taxon>
    </lineage>
</organism>
<dbReference type="PANTHER" id="PTHR48174:SF5">
    <property type="entry name" value="VACUOLAR PROTEIN SORTING-ASSOCIATED PROTEIN 62"/>
    <property type="match status" value="1"/>
</dbReference>
<evidence type="ECO:0000313" key="1">
    <source>
        <dbReference type="EMBL" id="KAL3278286.1"/>
    </source>
</evidence>
<proteinExistence type="predicted"/>
<dbReference type="EMBL" id="JABFTP020000103">
    <property type="protein sequence ID" value="KAL3278286.1"/>
    <property type="molecule type" value="Genomic_DNA"/>
</dbReference>
<dbReference type="InterPro" id="IPR009291">
    <property type="entry name" value="Vps62"/>
</dbReference>
<dbReference type="PANTHER" id="PTHR48174">
    <property type="entry name" value="DUF946 FAMILY PROTEIN"/>
    <property type="match status" value="1"/>
</dbReference>
<evidence type="ECO:0000313" key="2">
    <source>
        <dbReference type="Proteomes" id="UP001516400"/>
    </source>
</evidence>
<comment type="caution">
    <text evidence="1">The sequence shown here is derived from an EMBL/GenBank/DDBJ whole genome shotgun (WGS) entry which is preliminary data.</text>
</comment>
<keyword evidence="2" id="KW-1185">Reference proteome</keyword>
<accession>A0ABD2NHL8</accession>
<protein>
    <submittedName>
        <fullName evidence="1">Uncharacterized protein</fullName>
    </submittedName>
</protein>
<sequence length="335" mass="38897">MIQDICILKILDTRKIVLIVAARIAHNAICFEYLVRKWAPLIYLAPNESYRPSSVEDFLKHVYPANGDGLHCNEKAYNQNLFMKTVDDIDLLRNEKDSFLHGSDIQDVPAYALVTNCHNHQHNNKSITKTFFVSYWYFYPYNLGKEICFLGKVPTPSVFSTCFGKKIFMGNHVGDWEHITLSFKNLEHPDSIFVSSHEFGAYYKYNHFLQTFIYESQITKRKLLHNISFPKFLLMKDNHPVLFAAWGSHGFWSEPGNHTYLMVPKLQDRTGFGELWETWKNLKIFHIGINKLPKWISFKGRWGNPRSNCILFKNLGLCKQADGPLGPRSVDFDCS</sequence>
<name>A0ABD2NHL8_9CUCU</name>
<dbReference type="AlphaFoldDB" id="A0ABD2NHL8"/>
<reference evidence="1 2" key="1">
    <citation type="journal article" date="2021" name="BMC Biol.">
        <title>Horizontally acquired antibacterial genes associated with adaptive radiation of ladybird beetles.</title>
        <authorList>
            <person name="Li H.S."/>
            <person name="Tang X.F."/>
            <person name="Huang Y.H."/>
            <person name="Xu Z.Y."/>
            <person name="Chen M.L."/>
            <person name="Du X.Y."/>
            <person name="Qiu B.Y."/>
            <person name="Chen P.T."/>
            <person name="Zhang W."/>
            <person name="Slipinski A."/>
            <person name="Escalona H.E."/>
            <person name="Waterhouse R.M."/>
            <person name="Zwick A."/>
            <person name="Pang H."/>
        </authorList>
    </citation>
    <scope>NUCLEOTIDE SEQUENCE [LARGE SCALE GENOMIC DNA]</scope>
    <source>
        <strain evidence="1">SYSU2018</strain>
    </source>
</reference>
<dbReference type="Pfam" id="PF06101">
    <property type="entry name" value="Vps62"/>
    <property type="match status" value="1"/>
</dbReference>
<gene>
    <name evidence="1" type="ORF">HHI36_013620</name>
</gene>
<dbReference type="Proteomes" id="UP001516400">
    <property type="component" value="Unassembled WGS sequence"/>
</dbReference>